<gene>
    <name evidence="1" type="ORF">CcaverHIS019_0701050</name>
</gene>
<proteinExistence type="predicted"/>
<protein>
    <submittedName>
        <fullName evidence="1">Uncharacterized protein</fullName>
    </submittedName>
</protein>
<dbReference type="EMBL" id="AP028218">
    <property type="protein sequence ID" value="BEI94533.1"/>
    <property type="molecule type" value="Genomic_DNA"/>
</dbReference>
<dbReference type="Proteomes" id="UP001233271">
    <property type="component" value="Chromosome 7a"/>
</dbReference>
<evidence type="ECO:0000313" key="2">
    <source>
        <dbReference type="Proteomes" id="UP001233271"/>
    </source>
</evidence>
<accession>A0AA48QYN5</accession>
<evidence type="ECO:0000313" key="1">
    <source>
        <dbReference type="EMBL" id="BEI94533.1"/>
    </source>
</evidence>
<organism evidence="1 2">
    <name type="scientific">Cutaneotrichosporon cavernicola</name>
    <dbReference type="NCBI Taxonomy" id="279322"/>
    <lineage>
        <taxon>Eukaryota</taxon>
        <taxon>Fungi</taxon>
        <taxon>Dikarya</taxon>
        <taxon>Basidiomycota</taxon>
        <taxon>Agaricomycotina</taxon>
        <taxon>Tremellomycetes</taxon>
        <taxon>Trichosporonales</taxon>
        <taxon>Trichosporonaceae</taxon>
        <taxon>Cutaneotrichosporon</taxon>
    </lineage>
</organism>
<name>A0AA48QYN5_9TREE</name>
<keyword evidence="2" id="KW-1185">Reference proteome</keyword>
<sequence length="335" mass="36458">MLDATAFPHILDGIIDLCDTAALISLRTATRDLHDRCNKRLFGHILLQWDKEGTELSITSPEPPYTRLPIRLSPPSLGDRLRRLKLALGADPDPTAGGAYDLAAHLPSLAPLSATHTIDVQDHSFPIPGWPHFTPAALPPLPSLERTRAAFPLLSPTTVLYLNIRAPPGERTLHGLALRNQVLARSDVDLVIHVFFDANWGQREMDLLSISNAKNVTLVLHPAGGGSAEPTQDAGRLLCPTSITRDISYTLVGLETVSPSLLGLPHLSHEQVQEAVCGLRGGDRVTFMTLAEWSKSVDALESEVPAHMVREVARTSVWSPVIIEKVGNVVGNWIF</sequence>
<dbReference type="KEGG" id="ccac:CcaHIS019_0701050"/>
<dbReference type="AlphaFoldDB" id="A0AA48QYN5"/>
<reference evidence="1" key="1">
    <citation type="journal article" date="2023" name="BMC Genomics">
        <title>Chromosome-level genome assemblies of Cutaneotrichosporon spp. (Trichosporonales, Basidiomycota) reveal imbalanced evolution between nucleotide sequences and chromosome synteny.</title>
        <authorList>
            <person name="Kobayashi Y."/>
            <person name="Kayamori A."/>
            <person name="Aoki K."/>
            <person name="Shiwa Y."/>
            <person name="Matsutani M."/>
            <person name="Fujita N."/>
            <person name="Sugita T."/>
            <person name="Iwasaki W."/>
            <person name="Tanaka N."/>
            <person name="Takashima M."/>
        </authorList>
    </citation>
    <scope>NUCLEOTIDE SEQUENCE</scope>
    <source>
        <strain evidence="1">HIS019</strain>
    </source>
</reference>
<dbReference type="GeneID" id="85498403"/>
<dbReference type="RefSeq" id="XP_060459798.1">
    <property type="nucleotide sequence ID" value="XM_060603512.1"/>
</dbReference>